<dbReference type="HOGENOM" id="CLU_1406215_0_0_11"/>
<dbReference type="OrthoDB" id="9997660at2"/>
<protein>
    <submittedName>
        <fullName evidence="2">Uncharacterized protein</fullName>
    </submittedName>
</protein>
<dbReference type="KEGG" id="ach:Achl_4087"/>
<proteinExistence type="predicted"/>
<accession>B8HHZ1</accession>
<dbReference type="Proteomes" id="UP000002505">
    <property type="component" value="Plasmid pACHL01"/>
</dbReference>
<geneLocation type="plasmid" evidence="2 3">
    <name>pACHL01</name>
</geneLocation>
<sequence>MTPKLYLNIRPEQEDLIGALTERYAAQRIRFHTSFNGSVPVQACGRIGRRFFYFRFRGDAASLTIGSADHRGASSRAKHARRKALRELRRDQLDDGFMSFIRKRDLRRDTSLDRHPSRAVWYAVINDVTGDQWAGDLEPEESAELFVRLMDMLQPVPKRKPGNRSFAALRRGSYTPPSNWEQGIVRKPSKKRR</sequence>
<dbReference type="AlphaFoldDB" id="B8HHZ1"/>
<feature type="region of interest" description="Disordered" evidence="1">
    <location>
        <begin position="157"/>
        <end position="193"/>
    </location>
</feature>
<evidence type="ECO:0000256" key="1">
    <source>
        <dbReference type="SAM" id="MobiDB-lite"/>
    </source>
</evidence>
<name>B8HHZ1_PSECP</name>
<gene>
    <name evidence="2" type="ordered locus">Achl_4087</name>
</gene>
<keyword evidence="3" id="KW-1185">Reference proteome</keyword>
<dbReference type="RefSeq" id="WP_012623055.1">
    <property type="nucleotide sequence ID" value="NC_011879.1"/>
</dbReference>
<keyword evidence="2" id="KW-0614">Plasmid</keyword>
<dbReference type="EMBL" id="CP001342">
    <property type="protein sequence ID" value="ACL42038.1"/>
    <property type="molecule type" value="Genomic_DNA"/>
</dbReference>
<reference evidence="2" key="1">
    <citation type="submission" date="2009-01" db="EMBL/GenBank/DDBJ databases">
        <title>Complete sequence of plasmid1 of Arthrobacter chlorophenolicus A6.</title>
        <authorList>
            <consortium name="US DOE Joint Genome Institute"/>
            <person name="Lucas S."/>
            <person name="Copeland A."/>
            <person name="Lapidus A."/>
            <person name="Glavina del Rio T."/>
            <person name="Tice H."/>
            <person name="Bruce D."/>
            <person name="Goodwin L."/>
            <person name="Pitluck S."/>
            <person name="Goltsman E."/>
            <person name="Clum A."/>
            <person name="Larimer F."/>
            <person name="Land M."/>
            <person name="Hauser L."/>
            <person name="Kyrpides N."/>
            <person name="Mikhailova N."/>
            <person name="Jansson J."/>
            <person name="Richardson P."/>
        </authorList>
    </citation>
    <scope>NUCLEOTIDE SEQUENCE [LARGE SCALE GENOMIC DNA]</scope>
    <source>
        <strain evidence="2">A6</strain>
        <plasmid evidence="2">pACHL01</plasmid>
    </source>
</reference>
<evidence type="ECO:0000313" key="3">
    <source>
        <dbReference type="Proteomes" id="UP000002505"/>
    </source>
</evidence>
<evidence type="ECO:0000313" key="2">
    <source>
        <dbReference type="EMBL" id="ACL42038.1"/>
    </source>
</evidence>
<organism evidence="2 3">
    <name type="scientific">Pseudarthrobacter chlorophenolicus (strain ATCC 700700 / DSM 12829 / CIP 107037 / JCM 12360 / KCTC 9906 / NCIMB 13794 / A6)</name>
    <name type="common">Arthrobacter chlorophenolicus</name>
    <dbReference type="NCBI Taxonomy" id="452863"/>
    <lineage>
        <taxon>Bacteria</taxon>
        <taxon>Bacillati</taxon>
        <taxon>Actinomycetota</taxon>
        <taxon>Actinomycetes</taxon>
        <taxon>Micrococcales</taxon>
        <taxon>Micrococcaceae</taxon>
        <taxon>Pseudarthrobacter</taxon>
    </lineage>
</organism>